<sequence length="72" mass="8238">MKTDSEIRIEGMQALIITLGLVEAERFVLMMTRDRFDYTQWRQEGLPKISLKELAEAANTLTNQLGNSHQGE</sequence>
<organism evidence="1 2">
    <name type="scientific">Phormidium pseudopriestleyi FRX01</name>
    <dbReference type="NCBI Taxonomy" id="1759528"/>
    <lineage>
        <taxon>Bacteria</taxon>
        <taxon>Bacillati</taxon>
        <taxon>Cyanobacteriota</taxon>
        <taxon>Cyanophyceae</taxon>
        <taxon>Oscillatoriophycideae</taxon>
        <taxon>Oscillatoriales</taxon>
        <taxon>Oscillatoriaceae</taxon>
        <taxon>Phormidium</taxon>
    </lineage>
</organism>
<comment type="caution">
    <text evidence="1">The sequence shown here is derived from an EMBL/GenBank/DDBJ whole genome shotgun (WGS) entry which is preliminary data.</text>
</comment>
<keyword evidence="2" id="KW-1185">Reference proteome</keyword>
<evidence type="ECO:0000313" key="1">
    <source>
        <dbReference type="EMBL" id="MBO0348580.1"/>
    </source>
</evidence>
<reference evidence="1 2" key="1">
    <citation type="submission" date="2021-03" db="EMBL/GenBank/DDBJ databases">
        <title>Metabolic Capacity of the Antarctic Cyanobacterium Phormidium pseudopriestleyi that Sustains Oxygenic Photosynthesis in the Presence of Hydrogen Sulfide.</title>
        <authorList>
            <person name="Lumian J.E."/>
            <person name="Jungblut A.D."/>
            <person name="Dillon M.L."/>
            <person name="Hawes I."/>
            <person name="Doran P.T."/>
            <person name="Mackey T.J."/>
            <person name="Dick G.J."/>
            <person name="Grettenberger C.L."/>
            <person name="Sumner D.Y."/>
        </authorList>
    </citation>
    <scope>NUCLEOTIDE SEQUENCE [LARGE SCALE GENOMIC DNA]</scope>
    <source>
        <strain evidence="1 2">FRX01</strain>
    </source>
</reference>
<accession>A0ABS3FN88</accession>
<evidence type="ECO:0000313" key="2">
    <source>
        <dbReference type="Proteomes" id="UP000664844"/>
    </source>
</evidence>
<dbReference type="EMBL" id="JAFLQW010000148">
    <property type="protein sequence ID" value="MBO0348580.1"/>
    <property type="molecule type" value="Genomic_DNA"/>
</dbReference>
<gene>
    <name evidence="1" type="ORF">J0895_05550</name>
</gene>
<dbReference type="Proteomes" id="UP000664844">
    <property type="component" value="Unassembled WGS sequence"/>
</dbReference>
<name>A0ABS3FN88_9CYAN</name>
<proteinExistence type="predicted"/>
<dbReference type="RefSeq" id="WP_207087126.1">
    <property type="nucleotide sequence ID" value="NZ_JAFLQW010000148.1"/>
</dbReference>
<protein>
    <submittedName>
        <fullName evidence="1">Uncharacterized protein</fullName>
    </submittedName>
</protein>